<comment type="caution">
    <text evidence="4">The sequence shown here is derived from an EMBL/GenBank/DDBJ whole genome shotgun (WGS) entry which is preliminary data.</text>
</comment>
<gene>
    <name evidence="4" type="ORF">ACEG43_07120</name>
</gene>
<dbReference type="Proteomes" id="UP001571476">
    <property type="component" value="Unassembled WGS sequence"/>
</dbReference>
<evidence type="ECO:0000256" key="1">
    <source>
        <dbReference type="ARBA" id="ARBA00023002"/>
    </source>
</evidence>
<dbReference type="InterPro" id="IPR054707">
    <property type="entry name" value="DhpH_subs-bd"/>
</dbReference>
<protein>
    <submittedName>
        <fullName evidence="4">FAD-dependent monooxygenase</fullName>
    </submittedName>
</protein>
<dbReference type="EMBL" id="JBGOSP010000003">
    <property type="protein sequence ID" value="MFA3835946.1"/>
    <property type="molecule type" value="Genomic_DNA"/>
</dbReference>
<name>A0ABV4SCH1_9ACTN</name>
<keyword evidence="5" id="KW-1185">Reference proteome</keyword>
<keyword evidence="1" id="KW-0560">Oxidoreductase</keyword>
<dbReference type="PROSITE" id="PS51257">
    <property type="entry name" value="PROKAR_LIPOPROTEIN"/>
    <property type="match status" value="1"/>
</dbReference>
<organism evidence="4 5">
    <name type="scientific">Streptomyces aureus</name>
    <dbReference type="NCBI Taxonomy" id="193461"/>
    <lineage>
        <taxon>Bacteria</taxon>
        <taxon>Bacillati</taxon>
        <taxon>Actinomycetota</taxon>
        <taxon>Actinomycetes</taxon>
        <taxon>Kitasatosporales</taxon>
        <taxon>Streptomycetaceae</taxon>
        <taxon>Streptomyces</taxon>
    </lineage>
</organism>
<sequence>MVNGGRVAVVGGSIAGCAAALAAHRGGADEIVVYERAAGSLAERGVGLAVHDARYAELESAGYMDAGMPWVGLVRRRWYVRAGDGGAARDTGLGREIATMPFPFRTYNWGPLWRELRRAVPAGVEFRTGAAVARVEATAGGARVHCAAGGAEEFGLVIGADGYRSAVRACAFPDVQPRYAGYLAWRGAFPAKRLAEPGLWAEEDCAYVVFPGGHLIVYRIPDGDPDGGHRVNWVLYTAPPPGVDAALRVDLPTSLPPGTLTDALRSHLVHVAKESLPPYWGDLVRLTAPDELALQPMYDFTAPRYATGRFALAGDAATVARPHTGAGAVKALQDGAALESAFRSASDFDEALAAYDDSRTAAGGALVGLGRSLGRALVQETPDWRELDQAGLESWWAQADGTGVFGGKRLDSGTGPRPR</sequence>
<evidence type="ECO:0000256" key="2">
    <source>
        <dbReference type="ARBA" id="ARBA00023033"/>
    </source>
</evidence>
<feature type="domain" description="2,6-dihydroxypyridine 3-monooxygenase substrate binding" evidence="3">
    <location>
        <begin position="179"/>
        <end position="287"/>
    </location>
</feature>
<dbReference type="SUPFAM" id="SSF54373">
    <property type="entry name" value="FAD-linked reductases, C-terminal domain"/>
    <property type="match status" value="1"/>
</dbReference>
<dbReference type="RefSeq" id="WP_372561870.1">
    <property type="nucleotide sequence ID" value="NZ_JBGOSP010000003.1"/>
</dbReference>
<dbReference type="InterPro" id="IPR036188">
    <property type="entry name" value="FAD/NAD-bd_sf"/>
</dbReference>
<keyword evidence="2 4" id="KW-0503">Monooxygenase</keyword>
<accession>A0ABV4SCH1</accession>
<evidence type="ECO:0000313" key="5">
    <source>
        <dbReference type="Proteomes" id="UP001571476"/>
    </source>
</evidence>
<dbReference type="PANTHER" id="PTHR13789:SF309">
    <property type="entry name" value="PUTATIVE (AFU_ORTHOLOGUE AFUA_6G14510)-RELATED"/>
    <property type="match status" value="1"/>
</dbReference>
<dbReference type="Gene3D" id="3.30.9.30">
    <property type="match status" value="1"/>
</dbReference>
<dbReference type="PANTHER" id="PTHR13789">
    <property type="entry name" value="MONOOXYGENASE"/>
    <property type="match status" value="1"/>
</dbReference>
<reference evidence="4 5" key="1">
    <citation type="submission" date="2024-08" db="EMBL/GenBank/DDBJ databases">
        <title>Genome sequence of Streptomyces aureus CACIA-1.46HGO.</title>
        <authorList>
            <person name="Evangelista-Martinez Z."/>
        </authorList>
    </citation>
    <scope>NUCLEOTIDE SEQUENCE [LARGE SCALE GENOMIC DNA]</scope>
    <source>
        <strain evidence="4 5">CACIA-1.46HGO</strain>
    </source>
</reference>
<proteinExistence type="predicted"/>
<dbReference type="PRINTS" id="PR00420">
    <property type="entry name" value="RNGMNOXGNASE"/>
</dbReference>
<dbReference type="SUPFAM" id="SSF51905">
    <property type="entry name" value="FAD/NAD(P)-binding domain"/>
    <property type="match status" value="1"/>
</dbReference>
<dbReference type="InterPro" id="IPR050493">
    <property type="entry name" value="FAD-dep_Monooxygenase_BioMet"/>
</dbReference>
<dbReference type="Pfam" id="PF22607">
    <property type="entry name" value="FAD_binding-like"/>
    <property type="match status" value="1"/>
</dbReference>
<evidence type="ECO:0000259" key="3">
    <source>
        <dbReference type="Pfam" id="PF22607"/>
    </source>
</evidence>
<dbReference type="Gene3D" id="3.50.50.60">
    <property type="entry name" value="FAD/NAD(P)-binding domain"/>
    <property type="match status" value="1"/>
</dbReference>
<dbReference type="GO" id="GO:0004497">
    <property type="term" value="F:monooxygenase activity"/>
    <property type="evidence" value="ECO:0007669"/>
    <property type="project" value="UniProtKB-KW"/>
</dbReference>
<evidence type="ECO:0000313" key="4">
    <source>
        <dbReference type="EMBL" id="MFA3835946.1"/>
    </source>
</evidence>